<dbReference type="Gene3D" id="1.20.5.500">
    <property type="entry name" value="Single helix bin"/>
    <property type="match status" value="1"/>
</dbReference>
<dbReference type="Proteomes" id="UP000694388">
    <property type="component" value="Unplaced"/>
</dbReference>
<dbReference type="GO" id="GO:0030424">
    <property type="term" value="C:axon"/>
    <property type="evidence" value="ECO:0007669"/>
    <property type="project" value="TreeGrafter"/>
</dbReference>
<dbReference type="InterPro" id="IPR039008">
    <property type="entry name" value="IF_rod_dom"/>
</dbReference>
<dbReference type="Gene3D" id="1.20.5.1160">
    <property type="entry name" value="Vasodilator-stimulated phosphoprotein"/>
    <property type="match status" value="1"/>
</dbReference>
<evidence type="ECO:0000313" key="5">
    <source>
        <dbReference type="Ensembl" id="ENSEBUP00000015148.1"/>
    </source>
</evidence>
<evidence type="ECO:0000256" key="2">
    <source>
        <dbReference type="ARBA" id="ARBA00023054"/>
    </source>
</evidence>
<dbReference type="GO" id="GO:0045109">
    <property type="term" value="P:intermediate filament organization"/>
    <property type="evidence" value="ECO:0007669"/>
    <property type="project" value="TreeGrafter"/>
</dbReference>
<keyword evidence="2 3" id="KW-0175">Coiled coil</keyword>
<protein>
    <recommendedName>
        <fullName evidence="4">IF rod domain-containing protein</fullName>
    </recommendedName>
</protein>
<feature type="coiled-coil region" evidence="3">
    <location>
        <begin position="197"/>
        <end position="263"/>
    </location>
</feature>
<dbReference type="GO" id="GO:0005737">
    <property type="term" value="C:cytoplasm"/>
    <property type="evidence" value="ECO:0007669"/>
    <property type="project" value="TreeGrafter"/>
</dbReference>
<dbReference type="InterPro" id="IPR050405">
    <property type="entry name" value="Intermediate_filament"/>
</dbReference>
<evidence type="ECO:0000256" key="3">
    <source>
        <dbReference type="SAM" id="Coils"/>
    </source>
</evidence>
<keyword evidence="6" id="KW-1185">Reference proteome</keyword>
<dbReference type="SUPFAM" id="SSF64593">
    <property type="entry name" value="Intermediate filament protein, coiled coil region"/>
    <property type="match status" value="1"/>
</dbReference>
<dbReference type="AlphaFoldDB" id="A0A8C4QGK1"/>
<dbReference type="Gene3D" id="1.20.5.170">
    <property type="match status" value="1"/>
</dbReference>
<dbReference type="PANTHER" id="PTHR45652:SF5">
    <property type="entry name" value="VIMENTIN"/>
    <property type="match status" value="1"/>
</dbReference>
<dbReference type="Ensembl" id="ENSEBUT00000015724.1">
    <property type="protein sequence ID" value="ENSEBUP00000015148.1"/>
    <property type="gene ID" value="ENSEBUG00000009542.1"/>
</dbReference>
<keyword evidence="1" id="KW-0403">Intermediate filament</keyword>
<dbReference type="GO" id="GO:0005886">
    <property type="term" value="C:plasma membrane"/>
    <property type="evidence" value="ECO:0007669"/>
    <property type="project" value="TreeGrafter"/>
</dbReference>
<reference evidence="5" key="2">
    <citation type="submission" date="2025-09" db="UniProtKB">
        <authorList>
            <consortium name="Ensembl"/>
        </authorList>
    </citation>
    <scope>IDENTIFICATION</scope>
</reference>
<sequence length="296" mass="33711">MINNPSDTPDGPVNTAVVANTATATYNSQIVNLRTTKTALQTEVDHLTNIIKDLTTKYEEQVEITQTLETNWNTHKDDIDKVYLTIVDLQTKVQGVDSQIDTVKQIYNARVREVQATITGGPTAAYSIRVDNTNQAEDLTTSLQEVKTHYEVLATKSREEAFAQVQPQIQEMAVTVQAGPQAIIQAKEQIHVFKLQIDSVHREIDRLHRKNTEVETQITETESIVKQQNDDWTYKINNFRLQLETIKKQITQYSRDYQDLLASKMALDIEIAVYKNLLDSEETRYVPKAHISPQPI</sequence>
<evidence type="ECO:0000313" key="6">
    <source>
        <dbReference type="Proteomes" id="UP000694388"/>
    </source>
</evidence>
<proteinExistence type="predicted"/>
<accession>A0A8C4QGK1</accession>
<dbReference type="GO" id="GO:0005882">
    <property type="term" value="C:intermediate filament"/>
    <property type="evidence" value="ECO:0007669"/>
    <property type="project" value="UniProtKB-KW"/>
</dbReference>
<dbReference type="SMART" id="SM01391">
    <property type="entry name" value="Filament"/>
    <property type="match status" value="1"/>
</dbReference>
<dbReference type="GeneTree" id="ENSGT00930000151482"/>
<dbReference type="GO" id="GO:0005200">
    <property type="term" value="F:structural constituent of cytoskeleton"/>
    <property type="evidence" value="ECO:0007669"/>
    <property type="project" value="TreeGrafter"/>
</dbReference>
<name>A0A8C4QGK1_EPTBU</name>
<dbReference type="PROSITE" id="PS51842">
    <property type="entry name" value="IF_ROD_2"/>
    <property type="match status" value="1"/>
</dbReference>
<dbReference type="Pfam" id="PF00038">
    <property type="entry name" value="Filament"/>
    <property type="match status" value="1"/>
</dbReference>
<evidence type="ECO:0000259" key="4">
    <source>
        <dbReference type="PROSITE" id="PS51842"/>
    </source>
</evidence>
<evidence type="ECO:0000256" key="1">
    <source>
        <dbReference type="ARBA" id="ARBA00022754"/>
    </source>
</evidence>
<organism evidence="5 6">
    <name type="scientific">Eptatretus burgeri</name>
    <name type="common">Inshore hagfish</name>
    <dbReference type="NCBI Taxonomy" id="7764"/>
    <lineage>
        <taxon>Eukaryota</taxon>
        <taxon>Metazoa</taxon>
        <taxon>Chordata</taxon>
        <taxon>Craniata</taxon>
        <taxon>Vertebrata</taxon>
        <taxon>Cyclostomata</taxon>
        <taxon>Myxini</taxon>
        <taxon>Myxiniformes</taxon>
        <taxon>Myxinidae</taxon>
        <taxon>Eptatretinae</taxon>
        <taxon>Eptatretus</taxon>
    </lineage>
</organism>
<feature type="domain" description="IF rod" evidence="4">
    <location>
        <begin position="1"/>
        <end position="285"/>
    </location>
</feature>
<reference evidence="5" key="1">
    <citation type="submission" date="2025-08" db="UniProtKB">
        <authorList>
            <consortium name="Ensembl"/>
        </authorList>
    </citation>
    <scope>IDENTIFICATION</scope>
</reference>
<dbReference type="PANTHER" id="PTHR45652">
    <property type="entry name" value="GLIAL FIBRILLARY ACIDIC PROTEIN"/>
    <property type="match status" value="1"/>
</dbReference>